<proteinExistence type="predicted"/>
<dbReference type="InterPro" id="IPR009839">
    <property type="entry name" value="SseB_N"/>
</dbReference>
<evidence type="ECO:0000313" key="4">
    <source>
        <dbReference type="Proteomes" id="UP000474967"/>
    </source>
</evidence>
<dbReference type="AlphaFoldDB" id="A0A6L9Y1J5"/>
<reference evidence="3 4" key="1">
    <citation type="journal article" date="2014" name="J. Microbiol.">
        <title>Diaminobutyricibacter tongyongensis gen. nov., sp. nov. and Homoserinibacter gongjuensis gen. nov., sp. nov. belong to the family Microbacteriaceae.</title>
        <authorList>
            <person name="Kim S.J."/>
            <person name="Ahn J.H."/>
            <person name="Weon H.Y."/>
            <person name="Hamada M."/>
            <person name="Suzuki K."/>
            <person name="Kwon S.W."/>
        </authorList>
    </citation>
    <scope>NUCLEOTIDE SEQUENCE [LARGE SCALE GENOMIC DNA]</scope>
    <source>
        <strain evidence="3 4">NBRC 108724</strain>
    </source>
</reference>
<feature type="domain" description="SseB protein N-terminal" evidence="2">
    <location>
        <begin position="43"/>
        <end position="164"/>
    </location>
</feature>
<keyword evidence="4" id="KW-1185">Reference proteome</keyword>
<feature type="compositionally biased region" description="Basic and acidic residues" evidence="1">
    <location>
        <begin position="1"/>
        <end position="12"/>
    </location>
</feature>
<evidence type="ECO:0000259" key="2">
    <source>
        <dbReference type="Pfam" id="PF07179"/>
    </source>
</evidence>
<organism evidence="3 4">
    <name type="scientific">Leifsonia tongyongensis</name>
    <dbReference type="NCBI Taxonomy" id="1268043"/>
    <lineage>
        <taxon>Bacteria</taxon>
        <taxon>Bacillati</taxon>
        <taxon>Actinomycetota</taxon>
        <taxon>Actinomycetes</taxon>
        <taxon>Micrococcales</taxon>
        <taxon>Microbacteriaceae</taxon>
        <taxon>Leifsonia</taxon>
    </lineage>
</organism>
<name>A0A6L9Y1J5_9MICO</name>
<protein>
    <submittedName>
        <fullName evidence="3">SseB family protein</fullName>
    </submittedName>
</protein>
<dbReference type="Proteomes" id="UP000474967">
    <property type="component" value="Unassembled WGS sequence"/>
</dbReference>
<dbReference type="RefSeq" id="WP_163291027.1">
    <property type="nucleotide sequence ID" value="NZ_JAAGWY010000004.1"/>
</dbReference>
<feature type="region of interest" description="Disordered" evidence="1">
    <location>
        <begin position="1"/>
        <end position="20"/>
    </location>
</feature>
<dbReference type="Pfam" id="PF07179">
    <property type="entry name" value="SseB"/>
    <property type="match status" value="1"/>
</dbReference>
<evidence type="ECO:0000256" key="1">
    <source>
        <dbReference type="SAM" id="MobiDB-lite"/>
    </source>
</evidence>
<accession>A0A6L9Y1J5</accession>
<evidence type="ECO:0000313" key="3">
    <source>
        <dbReference type="EMBL" id="NEN07559.1"/>
    </source>
</evidence>
<comment type="caution">
    <text evidence="3">The sequence shown here is derived from an EMBL/GenBank/DDBJ whole genome shotgun (WGS) entry which is preliminary data.</text>
</comment>
<dbReference type="EMBL" id="JAAGWY010000004">
    <property type="protein sequence ID" value="NEN07559.1"/>
    <property type="molecule type" value="Genomic_DNA"/>
</dbReference>
<sequence>MSPEPDGLRPPHTDSAGQPWAGRQVDANAFGADDGSAPAELIEAIRGFRAGEAAADAVVDVVRHVRLLIPLVAQLGESGTTEAGHLVDKSQELAIVTVEGPDGRTVLPVFSSVTAMQRWNPKARPVPADGVRVALAAASEETDLVVLDPRSDTEFVIRRPALWAIAQSQPWLPAHLDPEVFAAFSASIGSELGVHDVSLRSGDPDARLAGEDIVVRLELAQGLTQEELDAVLARLAQRWAADDVIATRVDSLRVQLTASA</sequence>
<gene>
    <name evidence="3" type="ORF">G3T36_16985</name>
</gene>